<dbReference type="PANTHER" id="PTHR24252">
    <property type="entry name" value="ACROSIN-RELATED"/>
    <property type="match status" value="1"/>
</dbReference>
<evidence type="ECO:0000256" key="2">
    <source>
        <dbReference type="SAM" id="MobiDB-lite"/>
    </source>
</evidence>
<dbReference type="InterPro" id="IPR043504">
    <property type="entry name" value="Peptidase_S1_PA_chymotrypsin"/>
</dbReference>
<feature type="region of interest" description="Disordered" evidence="2">
    <location>
        <begin position="237"/>
        <end position="264"/>
    </location>
</feature>
<dbReference type="Gene3D" id="2.40.10.10">
    <property type="entry name" value="Trypsin-like serine proteases"/>
    <property type="match status" value="1"/>
</dbReference>
<evidence type="ECO:0000256" key="1">
    <source>
        <dbReference type="ARBA" id="ARBA00023157"/>
    </source>
</evidence>
<dbReference type="EMBL" id="JAYMGO010000023">
    <property type="protein sequence ID" value="KAL1250079.1"/>
    <property type="molecule type" value="Genomic_DNA"/>
</dbReference>
<gene>
    <name evidence="4" type="ORF">QQF64_021084</name>
</gene>
<dbReference type="InterPro" id="IPR009003">
    <property type="entry name" value="Peptidase_S1_PA"/>
</dbReference>
<evidence type="ECO:0000313" key="5">
    <source>
        <dbReference type="Proteomes" id="UP001558613"/>
    </source>
</evidence>
<sequence>MENEMEEKQLRFSSCYITGWGSSVLEDVLCGNRPERVAEHRDKRMIGGENVEVSVWPWQVSVQYQPNSSAPFTQVCGGAIIHPYWIMTAASCVNVQKQSKLLIRAGSNRLDVDDESTQRSGVARIIRHERFNPVTLRYNIALLQMETPFELNEFVHPICVPDEDTADHKYESCHITGYNAQPGDDVGVLQEAKVDLMSRSLCNGPQYWNYTVAADMLCVSEFGGGVDGWQKDVLKEEHHPPGGPEKVGWLEPGDRHWSKRPQSH</sequence>
<dbReference type="CDD" id="cd00190">
    <property type="entry name" value="Tryp_SPc"/>
    <property type="match status" value="1"/>
</dbReference>
<comment type="caution">
    <text evidence="4">The sequence shown here is derived from an EMBL/GenBank/DDBJ whole genome shotgun (WGS) entry which is preliminary data.</text>
</comment>
<dbReference type="SMART" id="SM00020">
    <property type="entry name" value="Tryp_SPc"/>
    <property type="match status" value="1"/>
</dbReference>
<evidence type="ECO:0000259" key="3">
    <source>
        <dbReference type="PROSITE" id="PS50240"/>
    </source>
</evidence>
<reference evidence="4 5" key="1">
    <citation type="submission" date="2023-09" db="EMBL/GenBank/DDBJ databases">
        <authorList>
            <person name="Wang M."/>
        </authorList>
    </citation>
    <scope>NUCLEOTIDE SEQUENCE [LARGE SCALE GENOMIC DNA]</scope>
    <source>
        <strain evidence="4">GT-2023</strain>
        <tissue evidence="4">Liver</tissue>
    </source>
</reference>
<dbReference type="PROSITE" id="PS50240">
    <property type="entry name" value="TRYPSIN_DOM"/>
    <property type="match status" value="1"/>
</dbReference>
<feature type="domain" description="Peptidase S1" evidence="3">
    <location>
        <begin position="45"/>
        <end position="264"/>
    </location>
</feature>
<dbReference type="InterPro" id="IPR001254">
    <property type="entry name" value="Trypsin_dom"/>
</dbReference>
<name>A0ABR3LEE8_9TELE</name>
<dbReference type="Pfam" id="PF00089">
    <property type="entry name" value="Trypsin"/>
    <property type="match status" value="1"/>
</dbReference>
<keyword evidence="1" id="KW-1015">Disulfide bond</keyword>
<accession>A0ABR3LEE8</accession>
<organism evidence="4 5">
    <name type="scientific">Cirrhinus molitorella</name>
    <name type="common">mud carp</name>
    <dbReference type="NCBI Taxonomy" id="172907"/>
    <lineage>
        <taxon>Eukaryota</taxon>
        <taxon>Metazoa</taxon>
        <taxon>Chordata</taxon>
        <taxon>Craniata</taxon>
        <taxon>Vertebrata</taxon>
        <taxon>Euteleostomi</taxon>
        <taxon>Actinopterygii</taxon>
        <taxon>Neopterygii</taxon>
        <taxon>Teleostei</taxon>
        <taxon>Ostariophysi</taxon>
        <taxon>Cypriniformes</taxon>
        <taxon>Cyprinidae</taxon>
        <taxon>Labeoninae</taxon>
        <taxon>Labeonini</taxon>
        <taxon>Cirrhinus</taxon>
    </lineage>
</organism>
<dbReference type="Proteomes" id="UP001558613">
    <property type="component" value="Unassembled WGS sequence"/>
</dbReference>
<evidence type="ECO:0000313" key="4">
    <source>
        <dbReference type="EMBL" id="KAL1250079.1"/>
    </source>
</evidence>
<proteinExistence type="predicted"/>
<dbReference type="SUPFAM" id="SSF50494">
    <property type="entry name" value="Trypsin-like serine proteases"/>
    <property type="match status" value="1"/>
</dbReference>
<dbReference type="PANTHER" id="PTHR24252:SF18">
    <property type="entry name" value="OVOCHYMASE 1"/>
    <property type="match status" value="1"/>
</dbReference>
<protein>
    <recommendedName>
        <fullName evidence="3">Peptidase S1 domain-containing protein</fullName>
    </recommendedName>
</protein>
<keyword evidence="5" id="KW-1185">Reference proteome</keyword>